<gene>
    <name evidence="1" type="ORF">QVM81_15105</name>
</gene>
<dbReference type="Proteomes" id="UP001567731">
    <property type="component" value="Unassembled WGS sequence"/>
</dbReference>
<keyword evidence="2" id="KW-1185">Reference proteome</keyword>
<proteinExistence type="predicted"/>
<comment type="caution">
    <text evidence="1">The sequence shown here is derived from an EMBL/GenBank/DDBJ whole genome shotgun (WGS) entry which is preliminary data.</text>
</comment>
<name>A0ABV4JKB9_9ENTR</name>
<evidence type="ECO:0000313" key="1">
    <source>
        <dbReference type="EMBL" id="MEZ4052907.1"/>
    </source>
</evidence>
<organism evidence="1 2">
    <name type="scientific">Enterobacter rongchengensis</name>
    <dbReference type="NCBI Taxonomy" id="3030999"/>
    <lineage>
        <taxon>Bacteria</taxon>
        <taxon>Pseudomonadati</taxon>
        <taxon>Pseudomonadota</taxon>
        <taxon>Gammaproteobacteria</taxon>
        <taxon>Enterobacterales</taxon>
        <taxon>Enterobacteriaceae</taxon>
        <taxon>Enterobacter</taxon>
    </lineage>
</organism>
<reference evidence="1 2" key="1">
    <citation type="submission" date="2023-06" db="EMBL/GenBank/DDBJ databases">
        <title>Genome characterization of Enterobacterales and Pseudomonas spp isolates with different phenotypes to cefepime-taniborbactam.</title>
        <authorList>
            <person name="Hernandez-Garcia M."/>
            <person name="Garcia-Castillo M."/>
            <person name="Ruiz-Garbajosa P."/>
            <person name="Canton R."/>
        </authorList>
    </citation>
    <scope>NUCLEOTIDE SEQUENCE [LARGE SCALE GENOMIC DNA]</scope>
    <source>
        <strain evidence="1 2">A003</strain>
    </source>
</reference>
<evidence type="ECO:0008006" key="3">
    <source>
        <dbReference type="Google" id="ProtNLM"/>
    </source>
</evidence>
<sequence>MSIKLSAIGNMANQSSMIGAINTNFEKIESTVNSLLAERSTLHYPLDCNGQALMNAVIPYGAQIADMPVSTLISTIRLLTQRIEALEAKIIRM</sequence>
<protein>
    <recommendedName>
        <fullName evidence="3">Peptidase S74 domain-containing protein</fullName>
    </recommendedName>
</protein>
<evidence type="ECO:0000313" key="2">
    <source>
        <dbReference type="Proteomes" id="UP001567731"/>
    </source>
</evidence>
<accession>A0ABV4JKB9</accession>
<dbReference type="EMBL" id="JAUEHC010000023">
    <property type="protein sequence ID" value="MEZ4052907.1"/>
    <property type="molecule type" value="Genomic_DNA"/>
</dbReference>
<dbReference type="RefSeq" id="WP_047723529.1">
    <property type="nucleotide sequence ID" value="NZ_JAUEHC010000023.1"/>
</dbReference>